<protein>
    <submittedName>
        <fullName evidence="2">4200_t:CDS:1</fullName>
    </submittedName>
</protein>
<accession>A0A9N9FJ82</accession>
<dbReference type="Proteomes" id="UP000789572">
    <property type="component" value="Unassembled WGS sequence"/>
</dbReference>
<feature type="compositionally biased region" description="Basic and acidic residues" evidence="1">
    <location>
        <begin position="247"/>
        <end position="260"/>
    </location>
</feature>
<evidence type="ECO:0000313" key="2">
    <source>
        <dbReference type="EMBL" id="CAG8540104.1"/>
    </source>
</evidence>
<organism evidence="2 3">
    <name type="scientific">Paraglomus occultum</name>
    <dbReference type="NCBI Taxonomy" id="144539"/>
    <lineage>
        <taxon>Eukaryota</taxon>
        <taxon>Fungi</taxon>
        <taxon>Fungi incertae sedis</taxon>
        <taxon>Mucoromycota</taxon>
        <taxon>Glomeromycotina</taxon>
        <taxon>Glomeromycetes</taxon>
        <taxon>Paraglomerales</taxon>
        <taxon>Paraglomeraceae</taxon>
        <taxon>Paraglomus</taxon>
    </lineage>
</organism>
<feature type="region of interest" description="Disordered" evidence="1">
    <location>
        <begin position="228"/>
        <end position="260"/>
    </location>
</feature>
<evidence type="ECO:0000313" key="3">
    <source>
        <dbReference type="Proteomes" id="UP000789572"/>
    </source>
</evidence>
<evidence type="ECO:0000256" key="1">
    <source>
        <dbReference type="SAM" id="MobiDB-lite"/>
    </source>
</evidence>
<comment type="caution">
    <text evidence="2">The sequence shown here is derived from an EMBL/GenBank/DDBJ whole genome shotgun (WGS) entry which is preliminary data.</text>
</comment>
<gene>
    <name evidence="2" type="ORF">POCULU_LOCUS4492</name>
</gene>
<keyword evidence="3" id="KW-1185">Reference proteome</keyword>
<name>A0A9N9FJ82_9GLOM</name>
<reference evidence="2" key="1">
    <citation type="submission" date="2021-06" db="EMBL/GenBank/DDBJ databases">
        <authorList>
            <person name="Kallberg Y."/>
            <person name="Tangrot J."/>
            <person name="Rosling A."/>
        </authorList>
    </citation>
    <scope>NUCLEOTIDE SEQUENCE</scope>
    <source>
        <strain evidence="2">IA702</strain>
    </source>
</reference>
<dbReference type="OrthoDB" id="10668512at2759"/>
<proteinExistence type="predicted"/>
<dbReference type="EMBL" id="CAJVPJ010000585">
    <property type="protein sequence ID" value="CAG8540104.1"/>
    <property type="molecule type" value="Genomic_DNA"/>
</dbReference>
<sequence length="317" mass="36679">MSNAKCDSYFYEVDPKNWRFVDFYRHRQSRGEFSASFKTEALVLRRSLDYQLEKGSEQAKVYAERLLGVFSARIFKGSKGFLPMTTENKLRVVLFMMLRDRYAGGASFVLPFNDLRDRCSALKSPPLNNHRNLEDVEAFWKMVETQKSEKEQLECSKTQALRSVFEGATMYTNQVFQTAVQNLISGNIVNERKRQRPAEESYPIFKRPPNLRDCDQHEEVHHIDCMESQEHRKTSEDVCTPAPGDIDDGKHESEEEKPEQIEVDLEDLARIIDMVPLIEINKSYRVLSNNSPEKLDLPLIPPTAVRYVKSVILSMKA</sequence>
<dbReference type="AlphaFoldDB" id="A0A9N9FJ82"/>